<dbReference type="GO" id="GO:0016020">
    <property type="term" value="C:membrane"/>
    <property type="evidence" value="ECO:0007669"/>
    <property type="project" value="InterPro"/>
</dbReference>
<keyword evidence="4" id="KW-1185">Reference proteome</keyword>
<reference evidence="3 4" key="1">
    <citation type="submission" date="2014-10" db="EMBL/GenBank/DDBJ databases">
        <title>Pedobacter Kyungheensis.</title>
        <authorList>
            <person name="Anderson B.M."/>
            <person name="Newman J.D."/>
        </authorList>
    </citation>
    <scope>NUCLEOTIDE SEQUENCE [LARGE SCALE GENOMIC DNA]</scope>
    <source>
        <strain evidence="3 4">KACC 16221</strain>
    </source>
</reference>
<protein>
    <submittedName>
        <fullName evidence="3">Histidine kinase</fullName>
    </submittedName>
</protein>
<dbReference type="PANTHER" id="PTHR34220">
    <property type="entry name" value="SENSOR HISTIDINE KINASE YPDA"/>
    <property type="match status" value="1"/>
</dbReference>
<dbReference type="Gene3D" id="1.25.40.10">
    <property type="entry name" value="Tetratricopeptide repeat domain"/>
    <property type="match status" value="1"/>
</dbReference>
<dbReference type="InterPro" id="IPR011990">
    <property type="entry name" value="TPR-like_helical_dom_sf"/>
</dbReference>
<dbReference type="PANTHER" id="PTHR34220:SF7">
    <property type="entry name" value="SENSOR HISTIDINE KINASE YPDA"/>
    <property type="match status" value="1"/>
</dbReference>
<evidence type="ECO:0000313" key="3">
    <source>
        <dbReference type="EMBL" id="KIA95245.1"/>
    </source>
</evidence>
<dbReference type="PROSITE" id="PS51257">
    <property type="entry name" value="PROKAR_LIPOPROTEIN"/>
    <property type="match status" value="1"/>
</dbReference>
<dbReference type="Pfam" id="PF06580">
    <property type="entry name" value="His_kinase"/>
    <property type="match status" value="1"/>
</dbReference>
<dbReference type="SUPFAM" id="SSF55874">
    <property type="entry name" value="ATPase domain of HSP90 chaperone/DNA topoisomerase II/histidine kinase"/>
    <property type="match status" value="1"/>
</dbReference>
<comment type="caution">
    <text evidence="3">The sequence shown here is derived from an EMBL/GenBank/DDBJ whole genome shotgun (WGS) entry which is preliminary data.</text>
</comment>
<evidence type="ECO:0000256" key="1">
    <source>
        <dbReference type="SAM" id="Phobius"/>
    </source>
</evidence>
<name>A0A0C1DMJ0_9SPHI</name>
<dbReference type="InterPro" id="IPR050640">
    <property type="entry name" value="Bact_2-comp_sensor_kinase"/>
</dbReference>
<dbReference type="InterPro" id="IPR036890">
    <property type="entry name" value="HATPase_C_sf"/>
</dbReference>
<keyword evidence="1" id="KW-1133">Transmembrane helix</keyword>
<gene>
    <name evidence="3" type="ORF">OC25_07370</name>
</gene>
<dbReference type="SUPFAM" id="SSF48452">
    <property type="entry name" value="TPR-like"/>
    <property type="match status" value="1"/>
</dbReference>
<dbReference type="InterPro" id="IPR010559">
    <property type="entry name" value="Sig_transdc_His_kin_internal"/>
</dbReference>
<dbReference type="EMBL" id="JSYN01000006">
    <property type="protein sequence ID" value="KIA95245.1"/>
    <property type="molecule type" value="Genomic_DNA"/>
</dbReference>
<keyword evidence="1" id="KW-0812">Transmembrane</keyword>
<proteinExistence type="predicted"/>
<dbReference type="Gene3D" id="3.30.565.10">
    <property type="entry name" value="Histidine kinase-like ATPase, C-terminal domain"/>
    <property type="match status" value="1"/>
</dbReference>
<evidence type="ECO:0000259" key="2">
    <source>
        <dbReference type="Pfam" id="PF06580"/>
    </source>
</evidence>
<accession>A0A0C1DMJ0</accession>
<evidence type="ECO:0000313" key="4">
    <source>
        <dbReference type="Proteomes" id="UP000031246"/>
    </source>
</evidence>
<keyword evidence="3" id="KW-0418">Kinase</keyword>
<dbReference type="AlphaFoldDB" id="A0A0C1DMJ0"/>
<dbReference type="Proteomes" id="UP000031246">
    <property type="component" value="Unassembled WGS sequence"/>
</dbReference>
<feature type="transmembrane region" description="Helical" evidence="1">
    <location>
        <begin position="393"/>
        <end position="413"/>
    </location>
</feature>
<keyword evidence="3" id="KW-0808">Transferase</keyword>
<sequence length="636" mass="72963">MHIKSVPTVFFCLAILLSSACRPEKKRQNQVVHINDQNITDTDYLARIIAMDTLAPNDYKKAIYKEDSLLNLSSSEADKPFRYYFRARCLVLEKHRDSAIATYKQMDSMGTNPETDLLRDYSILSSQTNGGAAVSASLVKQTLAKIEKAELLKSRSTYLFYDLLAKIYYQNNNPKEALRYATRYYNSHPYKLHRVIEQRYFDISFLLATKMGDYKNMIFYNNKARILAKSINDSLALARTYDNEAQIYDQQGQFARSLASSKIYFNYLKNTNNLNDIAFNNLATSFEHNQMPDSAIYYYRQGIAFEKKNPAGRRKSMFYNGLLSAYKNQGAYAQALEAADSAYTIEMRDVAAIEAVKIAELHEKYQVEKKDQHITELNSRNELYQKIITQQKWTLGLAFFVFLSVLFFLFILYRQQRLKGRNTLLASENKRLNIEQKLLQVQLNPHFIFNAIANLQGLISSGDSKEAVRYLSTFSKLLRNVLEQNTKEFIELDEEIASLHNYLQLQQMRFAGLFDYQISTNHLEGENILIPPMLIQPFVENAIEHGFRNIAYHGSLAINFQTLNNQLLITVDDNGCGVSAKAAVQTKKSLAQVILKERLDVLFNTARQQAGFELEDKSNTGGRGVMVKINIPLVKD</sequence>
<feature type="domain" description="Signal transduction histidine kinase internal region" evidence="2">
    <location>
        <begin position="435"/>
        <end position="511"/>
    </location>
</feature>
<dbReference type="GO" id="GO:0000155">
    <property type="term" value="F:phosphorelay sensor kinase activity"/>
    <property type="evidence" value="ECO:0007669"/>
    <property type="project" value="InterPro"/>
</dbReference>
<keyword evidence="1" id="KW-0472">Membrane</keyword>
<organism evidence="3 4">
    <name type="scientific">Pedobacter kyungheensis</name>
    <dbReference type="NCBI Taxonomy" id="1069985"/>
    <lineage>
        <taxon>Bacteria</taxon>
        <taxon>Pseudomonadati</taxon>
        <taxon>Bacteroidota</taxon>
        <taxon>Sphingobacteriia</taxon>
        <taxon>Sphingobacteriales</taxon>
        <taxon>Sphingobacteriaceae</taxon>
        <taxon>Pedobacter</taxon>
    </lineage>
</organism>